<dbReference type="RefSeq" id="WP_182540558.1">
    <property type="nucleotide sequence ID" value="NZ_JACGXA010000001.1"/>
</dbReference>
<dbReference type="EMBL" id="JACGXA010000001">
    <property type="protein sequence ID" value="MBA8804776.1"/>
    <property type="molecule type" value="Genomic_DNA"/>
</dbReference>
<proteinExistence type="predicted"/>
<evidence type="ECO:0000313" key="1">
    <source>
        <dbReference type="EMBL" id="MBA8804776.1"/>
    </source>
</evidence>
<keyword evidence="2" id="KW-1185">Reference proteome</keyword>
<gene>
    <name evidence="1" type="ORF">FB382_003067</name>
</gene>
<sequence>MTAEKQSLAGTSRLDRAARKAARVEAREQAERWASDLLTLAEGERQCKQDVIDAALAALSINHPDAVRTTLATVFAGRPVRVARVLGDEVGLVVVVPTPDIVPGRKPALTPSGAPTLHQVTKTERNEWHAQVVAAHLLLAAKEAFAHAHGLVAARVVAVDGANVPLVAARVERARLAAIDGHEAAWPILTRASSELRFESRGRTKELVTVDLRSVDVFGPVILAE</sequence>
<dbReference type="AlphaFoldDB" id="A0A7W3PAR2"/>
<dbReference type="Proteomes" id="UP000580910">
    <property type="component" value="Unassembled WGS sequence"/>
</dbReference>
<name>A0A7W3PAR2_9ACTN</name>
<protein>
    <submittedName>
        <fullName evidence="1">Uncharacterized protein</fullName>
    </submittedName>
</protein>
<evidence type="ECO:0000313" key="2">
    <source>
        <dbReference type="Proteomes" id="UP000580910"/>
    </source>
</evidence>
<organism evidence="1 2">
    <name type="scientific">Nocardioides ginsengisegetis</name>
    <dbReference type="NCBI Taxonomy" id="661491"/>
    <lineage>
        <taxon>Bacteria</taxon>
        <taxon>Bacillati</taxon>
        <taxon>Actinomycetota</taxon>
        <taxon>Actinomycetes</taxon>
        <taxon>Propionibacteriales</taxon>
        <taxon>Nocardioidaceae</taxon>
        <taxon>Nocardioides</taxon>
    </lineage>
</organism>
<reference evidence="1 2" key="1">
    <citation type="submission" date="2020-07" db="EMBL/GenBank/DDBJ databases">
        <title>Sequencing the genomes of 1000 actinobacteria strains.</title>
        <authorList>
            <person name="Klenk H.-P."/>
        </authorList>
    </citation>
    <scope>NUCLEOTIDE SEQUENCE [LARGE SCALE GENOMIC DNA]</scope>
    <source>
        <strain evidence="1 2">DSM 21349</strain>
    </source>
</reference>
<comment type="caution">
    <text evidence="1">The sequence shown here is derived from an EMBL/GenBank/DDBJ whole genome shotgun (WGS) entry which is preliminary data.</text>
</comment>
<accession>A0A7W3PAR2</accession>